<accession>A0A8J2U8M0</accession>
<reference evidence="2" key="1">
    <citation type="journal article" date="2014" name="Int. J. Syst. Evol. Microbiol.">
        <title>Complete genome sequence of Corynebacterium casei LMG S-19264T (=DSM 44701T), isolated from a smear-ripened cheese.</title>
        <authorList>
            <consortium name="US DOE Joint Genome Institute (JGI-PGF)"/>
            <person name="Walter F."/>
            <person name="Albersmeier A."/>
            <person name="Kalinowski J."/>
            <person name="Ruckert C."/>
        </authorList>
    </citation>
    <scope>NUCLEOTIDE SEQUENCE</scope>
    <source>
        <strain evidence="2">CGMCC 1.15448</strain>
    </source>
</reference>
<comment type="caution">
    <text evidence="2">The sequence shown here is derived from an EMBL/GenBank/DDBJ whole genome shotgun (WGS) entry which is preliminary data.</text>
</comment>
<dbReference type="Proteomes" id="UP000607559">
    <property type="component" value="Unassembled WGS sequence"/>
</dbReference>
<dbReference type="EMBL" id="BMJC01000001">
    <property type="protein sequence ID" value="GGA86717.1"/>
    <property type="molecule type" value="Genomic_DNA"/>
</dbReference>
<feature type="signal peptide" evidence="1">
    <location>
        <begin position="1"/>
        <end position="21"/>
    </location>
</feature>
<name>A0A8J2U8M0_9BACT</name>
<feature type="chain" id="PRO_5035194170" description="Adhesin domain-containing protein" evidence="1">
    <location>
        <begin position="22"/>
        <end position="222"/>
    </location>
</feature>
<keyword evidence="1" id="KW-0732">Signal</keyword>
<evidence type="ECO:0000313" key="2">
    <source>
        <dbReference type="EMBL" id="GGA86717.1"/>
    </source>
</evidence>
<sequence length="222" mass="24573">MKTSILITLLTLALLPTQAQKIIEKHIPFSPNNFVAMNFQISDSIRIITWKKNEVYVKSSINVNDNQNNDDYNMVFDETGNTINVSGKLETKKLQRHGKDSGNCCCCYCNYNSTIIHEVYIPENAGFSVETINGNIVITGNTAEIKARSISGFIDLSIAPDRKAEVKMHTISGTMYSNIELTSTSRRVRQVGGGSVRADLNGGGKPIDLETISGNIFFRKES</sequence>
<proteinExistence type="predicted"/>
<gene>
    <name evidence="2" type="ORF">GCM10011511_07220</name>
</gene>
<keyword evidence="3" id="KW-1185">Reference proteome</keyword>
<organism evidence="2 3">
    <name type="scientific">Puia dinghuensis</name>
    <dbReference type="NCBI Taxonomy" id="1792502"/>
    <lineage>
        <taxon>Bacteria</taxon>
        <taxon>Pseudomonadati</taxon>
        <taxon>Bacteroidota</taxon>
        <taxon>Chitinophagia</taxon>
        <taxon>Chitinophagales</taxon>
        <taxon>Chitinophagaceae</taxon>
        <taxon>Puia</taxon>
    </lineage>
</organism>
<reference evidence="2" key="2">
    <citation type="submission" date="2020-09" db="EMBL/GenBank/DDBJ databases">
        <authorList>
            <person name="Sun Q."/>
            <person name="Zhou Y."/>
        </authorList>
    </citation>
    <scope>NUCLEOTIDE SEQUENCE</scope>
    <source>
        <strain evidence="2">CGMCC 1.15448</strain>
    </source>
</reference>
<protein>
    <recommendedName>
        <fullName evidence="4">Adhesin domain-containing protein</fullName>
    </recommendedName>
</protein>
<dbReference type="RefSeq" id="WP_188928639.1">
    <property type="nucleotide sequence ID" value="NZ_BMJC01000001.1"/>
</dbReference>
<dbReference type="AlphaFoldDB" id="A0A8J2U8M0"/>
<evidence type="ECO:0008006" key="4">
    <source>
        <dbReference type="Google" id="ProtNLM"/>
    </source>
</evidence>
<evidence type="ECO:0000313" key="3">
    <source>
        <dbReference type="Proteomes" id="UP000607559"/>
    </source>
</evidence>
<evidence type="ECO:0000256" key="1">
    <source>
        <dbReference type="SAM" id="SignalP"/>
    </source>
</evidence>